<protein>
    <submittedName>
        <fullName evidence="1">Uncharacterized protein</fullName>
    </submittedName>
</protein>
<comment type="caution">
    <text evidence="1">The sequence shown here is derived from an EMBL/GenBank/DDBJ whole genome shotgun (WGS) entry which is preliminary data.</text>
</comment>
<dbReference type="RefSeq" id="WP_005864526.1">
    <property type="nucleotide sequence ID" value="NZ_JH725020.1"/>
</dbReference>
<sequence>MEIRKGFLFFIFRRKKRLAIEAKERQEILKKEIVEKQNNAAILSSQIWEASKIATPDNAYCKLKGIIQTNDLKEIPKDFPEEIKKQGVMIAKSVEEAKK</sequence>
<dbReference type="Proteomes" id="UP000008761">
    <property type="component" value="Unassembled WGS sequence"/>
</dbReference>
<organism evidence="1 2">
    <name type="scientific">Bartonella alsatica IBS 382</name>
    <dbReference type="NCBI Taxonomy" id="1094551"/>
    <lineage>
        <taxon>Bacteria</taxon>
        <taxon>Pseudomonadati</taxon>
        <taxon>Pseudomonadota</taxon>
        <taxon>Alphaproteobacteria</taxon>
        <taxon>Hyphomicrobiales</taxon>
        <taxon>Bartonellaceae</taxon>
        <taxon>Bartonella</taxon>
    </lineage>
</organism>
<name>J1IX55_9HYPH</name>
<evidence type="ECO:0000313" key="1">
    <source>
        <dbReference type="EMBL" id="EJF76252.1"/>
    </source>
</evidence>
<accession>J1IX55</accession>
<dbReference type="AlphaFoldDB" id="J1IX55"/>
<dbReference type="STRING" id="1094551.MEC_00055"/>
<gene>
    <name evidence="1" type="ORF">MEC_00055</name>
</gene>
<reference evidence="1 2" key="1">
    <citation type="submission" date="2012-03" db="EMBL/GenBank/DDBJ databases">
        <title>The Genome Sequence of Bartonella alsatica IBS 382.</title>
        <authorList>
            <consortium name="The Broad Institute Genome Sequencing Platform"/>
            <consortium name="The Broad Institute Genome Sequencing Center for Infectious Disease"/>
            <person name="Feldgarden M."/>
            <person name="Kirby J."/>
            <person name="Kosoy M."/>
            <person name="Birtles R."/>
            <person name="Probert W.S."/>
            <person name="Chiaraviglio L."/>
            <person name="Young S.K."/>
            <person name="Zeng Q."/>
            <person name="Gargeya S."/>
            <person name="Fitzgerald M."/>
            <person name="Haas B."/>
            <person name="Abouelleil A."/>
            <person name="Alvarado L."/>
            <person name="Arachchi H.M."/>
            <person name="Berlin A."/>
            <person name="Chapman S.B."/>
            <person name="Gearin G."/>
            <person name="Goldberg J."/>
            <person name="Griggs A."/>
            <person name="Gujja S."/>
            <person name="Hansen M."/>
            <person name="Heiman D."/>
            <person name="Howarth C."/>
            <person name="Larimer J."/>
            <person name="Lui A."/>
            <person name="MacDonald P.J.P."/>
            <person name="McCowen C."/>
            <person name="Montmayeur A."/>
            <person name="Murphy C."/>
            <person name="Neiman D."/>
            <person name="Pearson M."/>
            <person name="Priest M."/>
            <person name="Roberts A."/>
            <person name="Saif S."/>
            <person name="Shea T."/>
            <person name="Sisk P."/>
            <person name="Stolte C."/>
            <person name="Sykes S."/>
            <person name="Wortman J."/>
            <person name="Nusbaum C."/>
            <person name="Birren B."/>
        </authorList>
    </citation>
    <scope>NUCLEOTIDE SEQUENCE [LARGE SCALE GENOMIC DNA]</scope>
    <source>
        <strain evidence="1 2">IBS 382</strain>
    </source>
</reference>
<proteinExistence type="predicted"/>
<evidence type="ECO:0000313" key="2">
    <source>
        <dbReference type="Proteomes" id="UP000008761"/>
    </source>
</evidence>
<dbReference type="EMBL" id="AIME01000001">
    <property type="protein sequence ID" value="EJF76252.1"/>
    <property type="molecule type" value="Genomic_DNA"/>
</dbReference>
<dbReference type="HOGENOM" id="CLU_2314644_0_0_5"/>
<dbReference type="PATRIC" id="fig|1094551.3.peg.71"/>